<keyword evidence="1" id="KW-0472">Membrane</keyword>
<dbReference type="RefSeq" id="WP_355087462.1">
    <property type="nucleotide sequence ID" value="NZ_JBEXKW010000033.1"/>
</dbReference>
<dbReference type="InterPro" id="IPR021309">
    <property type="entry name" value="YgaP-like_TM"/>
</dbReference>
<feature type="transmembrane region" description="Helical" evidence="1">
    <location>
        <begin position="41"/>
        <end position="63"/>
    </location>
</feature>
<evidence type="ECO:0000313" key="4">
    <source>
        <dbReference type="Proteomes" id="UP001551695"/>
    </source>
</evidence>
<dbReference type="Pfam" id="PF11127">
    <property type="entry name" value="YgaP-like_TM"/>
    <property type="match status" value="1"/>
</dbReference>
<evidence type="ECO:0000259" key="2">
    <source>
        <dbReference type="Pfam" id="PF11127"/>
    </source>
</evidence>
<sequence>MSQLPRHHGWSIPRVVPLLAGFVVLVGTALAATVSPWWLLLTGFAGANLLLYGTVGWCPASLLMARLGLPTAAAPYATSQP</sequence>
<keyword evidence="1" id="KW-1133">Transmembrane helix</keyword>
<protein>
    <submittedName>
        <fullName evidence="3">DUF2892 domain-containing protein</fullName>
    </submittedName>
</protein>
<keyword evidence="4" id="KW-1185">Reference proteome</keyword>
<dbReference type="Gene3D" id="6.10.140.1340">
    <property type="match status" value="1"/>
</dbReference>
<dbReference type="EMBL" id="JBFAKC010000004">
    <property type="protein sequence ID" value="MEV0708261.1"/>
    <property type="molecule type" value="Genomic_DNA"/>
</dbReference>
<evidence type="ECO:0000256" key="1">
    <source>
        <dbReference type="SAM" id="Phobius"/>
    </source>
</evidence>
<proteinExistence type="predicted"/>
<gene>
    <name evidence="3" type="ORF">AB0I48_11900</name>
</gene>
<accession>A0ABV3FS52</accession>
<comment type="caution">
    <text evidence="3">The sequence shown here is derived from an EMBL/GenBank/DDBJ whole genome shotgun (WGS) entry which is preliminary data.</text>
</comment>
<feature type="domain" description="Inner membrane protein YgaP-like transmembrane" evidence="2">
    <location>
        <begin position="14"/>
        <end position="64"/>
    </location>
</feature>
<dbReference type="Proteomes" id="UP001551695">
    <property type="component" value="Unassembled WGS sequence"/>
</dbReference>
<evidence type="ECO:0000313" key="3">
    <source>
        <dbReference type="EMBL" id="MEV0708261.1"/>
    </source>
</evidence>
<name>A0ABV3FS52_9NOCA</name>
<reference evidence="3 4" key="1">
    <citation type="submission" date="2024-06" db="EMBL/GenBank/DDBJ databases">
        <title>The Natural Products Discovery Center: Release of the First 8490 Sequenced Strains for Exploring Actinobacteria Biosynthetic Diversity.</title>
        <authorList>
            <person name="Kalkreuter E."/>
            <person name="Kautsar S.A."/>
            <person name="Yang D."/>
            <person name="Bader C.D."/>
            <person name="Teijaro C.N."/>
            <person name="Fluegel L."/>
            <person name="Davis C.M."/>
            <person name="Simpson J.R."/>
            <person name="Lauterbach L."/>
            <person name="Steele A.D."/>
            <person name="Gui C."/>
            <person name="Meng S."/>
            <person name="Li G."/>
            <person name="Viehrig K."/>
            <person name="Ye F."/>
            <person name="Su P."/>
            <person name="Kiefer A.F."/>
            <person name="Nichols A."/>
            <person name="Cepeda A.J."/>
            <person name="Yan W."/>
            <person name="Fan B."/>
            <person name="Jiang Y."/>
            <person name="Adhikari A."/>
            <person name="Zheng C.-J."/>
            <person name="Schuster L."/>
            <person name="Cowan T.M."/>
            <person name="Smanski M.J."/>
            <person name="Chevrette M.G."/>
            <person name="De Carvalho L.P.S."/>
            <person name="Shen B."/>
        </authorList>
    </citation>
    <scope>NUCLEOTIDE SEQUENCE [LARGE SCALE GENOMIC DNA]</scope>
    <source>
        <strain evidence="3 4">NPDC050403</strain>
    </source>
</reference>
<keyword evidence="1" id="KW-0812">Transmembrane</keyword>
<organism evidence="3 4">
    <name type="scientific">Nocardia aurea</name>
    <dbReference type="NCBI Taxonomy" id="2144174"/>
    <lineage>
        <taxon>Bacteria</taxon>
        <taxon>Bacillati</taxon>
        <taxon>Actinomycetota</taxon>
        <taxon>Actinomycetes</taxon>
        <taxon>Mycobacteriales</taxon>
        <taxon>Nocardiaceae</taxon>
        <taxon>Nocardia</taxon>
    </lineage>
</organism>